<dbReference type="GO" id="GO:0016787">
    <property type="term" value="F:hydrolase activity"/>
    <property type="evidence" value="ECO:0007669"/>
    <property type="project" value="UniProtKB-KW"/>
</dbReference>
<dbReference type="InterPro" id="IPR034122">
    <property type="entry name" value="Retropepsin-like_bacterial"/>
</dbReference>
<dbReference type="InterPro" id="IPR011990">
    <property type="entry name" value="TPR-like_helical_dom_sf"/>
</dbReference>
<evidence type="ECO:0000313" key="2">
    <source>
        <dbReference type="EMBL" id="WNC69911.1"/>
    </source>
</evidence>
<accession>A0ABY9TMF7</accession>
<dbReference type="Pfam" id="PF13975">
    <property type="entry name" value="gag-asp_proteas"/>
    <property type="match status" value="1"/>
</dbReference>
<evidence type="ECO:0000313" key="3">
    <source>
        <dbReference type="Proteomes" id="UP001248581"/>
    </source>
</evidence>
<dbReference type="SUPFAM" id="SSF50630">
    <property type="entry name" value="Acid proteases"/>
    <property type="match status" value="1"/>
</dbReference>
<dbReference type="EC" id="3.4.23.-" evidence="2"/>
<evidence type="ECO:0000256" key="1">
    <source>
        <dbReference type="SAM" id="MobiDB-lite"/>
    </source>
</evidence>
<dbReference type="EMBL" id="CP134146">
    <property type="protein sequence ID" value="WNC69911.1"/>
    <property type="molecule type" value="Genomic_DNA"/>
</dbReference>
<proteinExistence type="predicted"/>
<protein>
    <submittedName>
        <fullName evidence="2">Retropepsin-like aspartic protease</fullName>
        <ecNumber evidence="2">3.4.23.-</ecNumber>
    </submittedName>
</protein>
<dbReference type="InterPro" id="IPR001969">
    <property type="entry name" value="Aspartic_peptidase_AS"/>
</dbReference>
<reference evidence="3" key="1">
    <citation type="submission" date="2023-09" db="EMBL/GenBank/DDBJ databases">
        <authorList>
            <person name="Li S."/>
            <person name="Li X."/>
            <person name="Zhang C."/>
            <person name="Zhao Z."/>
        </authorList>
    </citation>
    <scope>NUCLEOTIDE SEQUENCE [LARGE SCALE GENOMIC DNA]</scope>
    <source>
        <strain evidence="3">SQ345</strain>
    </source>
</reference>
<keyword evidence="2" id="KW-0378">Hydrolase</keyword>
<dbReference type="Gene3D" id="1.25.40.10">
    <property type="entry name" value="Tetratricopeptide repeat domain"/>
    <property type="match status" value="1"/>
</dbReference>
<name>A0ABY9TMF7_9GAMM</name>
<dbReference type="Proteomes" id="UP001248581">
    <property type="component" value="Chromosome"/>
</dbReference>
<feature type="region of interest" description="Disordered" evidence="1">
    <location>
        <begin position="38"/>
        <end position="58"/>
    </location>
</feature>
<feature type="compositionally biased region" description="Polar residues" evidence="1">
    <location>
        <begin position="44"/>
        <end position="58"/>
    </location>
</feature>
<dbReference type="RefSeq" id="WP_348389053.1">
    <property type="nucleotide sequence ID" value="NZ_CP134146.1"/>
</dbReference>
<keyword evidence="3" id="KW-1185">Reference proteome</keyword>
<gene>
    <name evidence="2" type="ORF">RI845_07180</name>
</gene>
<dbReference type="InterPro" id="IPR021109">
    <property type="entry name" value="Peptidase_aspartic_dom_sf"/>
</dbReference>
<sequence>MNVKLVVLLSILLTISIGTNIYLLKKMDVQTLTQESSFRHTEHNTSGQHNTDAISGSINTSDTDKNAQLSVKSNSQLTDQQSQELNLLIAKAEQLFFANQFIAAIDHLEQIAVINQTSSDLINEQWLAVGEQWVSKRKFSLLSSFLQAYLARFPVDEQWLQLKIEWLIAVNKPEEAISLYYQLIANAFNQDKEEIWSHQAHKVFQQYRNELKIQKAWQRIINFSKAIIANEVDYPPYQIALAEAYIHLNEIDTAINYLENIKFPEKYVSEINALNTLIDSIILSEEGVALNQHGQHFIVEATFNNQHTSHLMIDTGASLTVISTAFYQQLIRSDSIETKRNLNINTAGGNKAAFSIIIDEFWIAGRAVYDFEVVVMDLDGLNKADGLLGMNFLQHFKFEIDQQNALLFLSPH</sequence>
<dbReference type="CDD" id="cd05483">
    <property type="entry name" value="retropepsin_like_bacteria"/>
    <property type="match status" value="1"/>
</dbReference>
<organism evidence="2 3">
    <name type="scientific">Thalassotalea nanhaiensis</name>
    <dbReference type="NCBI Taxonomy" id="3065648"/>
    <lineage>
        <taxon>Bacteria</taxon>
        <taxon>Pseudomonadati</taxon>
        <taxon>Pseudomonadota</taxon>
        <taxon>Gammaproteobacteria</taxon>
        <taxon>Alteromonadales</taxon>
        <taxon>Colwelliaceae</taxon>
        <taxon>Thalassotalea</taxon>
    </lineage>
</organism>
<dbReference type="PROSITE" id="PS00141">
    <property type="entry name" value="ASP_PROTEASE"/>
    <property type="match status" value="1"/>
</dbReference>
<dbReference type="Gene3D" id="2.40.70.10">
    <property type="entry name" value="Acid Proteases"/>
    <property type="match status" value="1"/>
</dbReference>